<dbReference type="EMBL" id="BK016015">
    <property type="protein sequence ID" value="DAF89716.1"/>
    <property type="molecule type" value="Genomic_DNA"/>
</dbReference>
<sequence length="80" mass="9448">MSANVFDAEDLSKARCELQKYNAMSREEYKNILGEEICEYCPWRNGDIEHKCDSLCEGTWCDDALDNFMDENQDYFDNEE</sequence>
<evidence type="ECO:0000313" key="1">
    <source>
        <dbReference type="EMBL" id="DAF89716.1"/>
    </source>
</evidence>
<name>A0A8S5U5J0_9CAUD</name>
<protein>
    <submittedName>
        <fullName evidence="1">Uncharacterized protein</fullName>
    </submittedName>
</protein>
<proteinExistence type="predicted"/>
<accession>A0A8S5U5J0</accession>
<organism evidence="1">
    <name type="scientific">Siphoviridae sp. ctCS019</name>
    <dbReference type="NCBI Taxonomy" id="2825378"/>
    <lineage>
        <taxon>Viruses</taxon>
        <taxon>Duplodnaviria</taxon>
        <taxon>Heunggongvirae</taxon>
        <taxon>Uroviricota</taxon>
        <taxon>Caudoviricetes</taxon>
    </lineage>
</organism>
<reference evidence="1" key="1">
    <citation type="journal article" date="2021" name="Proc. Natl. Acad. Sci. U.S.A.">
        <title>A Catalog of Tens of Thousands of Viruses from Human Metagenomes Reveals Hidden Associations with Chronic Diseases.</title>
        <authorList>
            <person name="Tisza M.J."/>
            <person name="Buck C.B."/>
        </authorList>
    </citation>
    <scope>NUCLEOTIDE SEQUENCE</scope>
    <source>
        <strain evidence="1">CtCS019</strain>
    </source>
</reference>